<evidence type="ECO:0000313" key="2">
    <source>
        <dbReference type="EMBL" id="TDO39946.1"/>
    </source>
</evidence>
<feature type="transmembrane region" description="Helical" evidence="1">
    <location>
        <begin position="106"/>
        <end position="125"/>
    </location>
</feature>
<keyword evidence="3" id="KW-1185">Reference proteome</keyword>
<evidence type="ECO:0000256" key="1">
    <source>
        <dbReference type="SAM" id="Phobius"/>
    </source>
</evidence>
<proteinExistence type="predicted"/>
<keyword evidence="1" id="KW-1133">Transmembrane helix</keyword>
<feature type="transmembrane region" description="Helical" evidence="1">
    <location>
        <begin position="171"/>
        <end position="189"/>
    </location>
</feature>
<feature type="transmembrane region" description="Helical" evidence="1">
    <location>
        <begin position="76"/>
        <end position="94"/>
    </location>
</feature>
<keyword evidence="1" id="KW-0812">Transmembrane</keyword>
<feature type="transmembrane region" description="Helical" evidence="1">
    <location>
        <begin position="201"/>
        <end position="225"/>
    </location>
</feature>
<feature type="transmembrane region" description="Helical" evidence="1">
    <location>
        <begin position="237"/>
        <end position="257"/>
    </location>
</feature>
<dbReference type="AlphaFoldDB" id="A0A4R6JXI9"/>
<dbReference type="EMBL" id="SNWR01000001">
    <property type="protein sequence ID" value="TDO39946.1"/>
    <property type="molecule type" value="Genomic_DNA"/>
</dbReference>
<comment type="caution">
    <text evidence="2">The sequence shown here is derived from an EMBL/GenBank/DDBJ whole genome shotgun (WGS) entry which is preliminary data.</text>
</comment>
<keyword evidence="1" id="KW-0472">Membrane</keyword>
<dbReference type="Proteomes" id="UP000294901">
    <property type="component" value="Unassembled WGS sequence"/>
</dbReference>
<organism evidence="2 3">
    <name type="scientific">Paractinoplanes brasiliensis</name>
    <dbReference type="NCBI Taxonomy" id="52695"/>
    <lineage>
        <taxon>Bacteria</taxon>
        <taxon>Bacillati</taxon>
        <taxon>Actinomycetota</taxon>
        <taxon>Actinomycetes</taxon>
        <taxon>Micromonosporales</taxon>
        <taxon>Micromonosporaceae</taxon>
        <taxon>Paractinoplanes</taxon>
    </lineage>
</organism>
<accession>A0A4R6JXI9</accession>
<feature type="transmembrane region" description="Helical" evidence="1">
    <location>
        <begin position="263"/>
        <end position="286"/>
    </location>
</feature>
<evidence type="ECO:0000313" key="3">
    <source>
        <dbReference type="Proteomes" id="UP000294901"/>
    </source>
</evidence>
<sequence>MLGQGVPVEPVESHIFVVEEPVVAAADPFDPEGRTADLSWRRDVPPDVPGVVDPIVAGPGFGQWARRFGRVAGRHAAHLVPVMLLTALPMHFFVGRVDDTIVAAPALAELVGGFGLLLLPAMWLAYLAVSALPLVLSLAGVVGVALPAAAEGRRPRPRRVWSLVSMRLRALWLWFAGFGLLSGGLPVLLTEEQVGSAGGLVTVVFAIGSTVALTFGGLLGCVVVVERGRGPRRATHLLAHSRPAGLLVAAAAVAVAPRLVEHALGGVAATVAGVLLVQLWAIAALVTYAQARRAVEPVTSRSMFAELDAPEE</sequence>
<protein>
    <submittedName>
        <fullName evidence="2">Uncharacterized protein</fullName>
    </submittedName>
</protein>
<feature type="transmembrane region" description="Helical" evidence="1">
    <location>
        <begin position="131"/>
        <end position="150"/>
    </location>
</feature>
<gene>
    <name evidence="2" type="ORF">C8E87_3653</name>
</gene>
<reference evidence="2 3" key="1">
    <citation type="submission" date="2019-03" db="EMBL/GenBank/DDBJ databases">
        <title>Sequencing the genomes of 1000 actinobacteria strains.</title>
        <authorList>
            <person name="Klenk H.-P."/>
        </authorList>
    </citation>
    <scope>NUCLEOTIDE SEQUENCE [LARGE SCALE GENOMIC DNA]</scope>
    <source>
        <strain evidence="2 3">DSM 43805</strain>
    </source>
</reference>
<name>A0A4R6JXI9_9ACTN</name>